<dbReference type="PANTHER" id="PTHR43272">
    <property type="entry name" value="LONG-CHAIN-FATTY-ACID--COA LIGASE"/>
    <property type="match status" value="1"/>
</dbReference>
<keyword evidence="2" id="KW-0067">ATP-binding</keyword>
<dbReference type="OrthoDB" id="1700726at2759"/>
<dbReference type="Proteomes" id="UP000054538">
    <property type="component" value="Unassembled WGS sequence"/>
</dbReference>
<evidence type="ECO:0000313" key="4">
    <source>
        <dbReference type="EMBL" id="KIL00658.1"/>
    </source>
</evidence>
<dbReference type="GO" id="GO:0016020">
    <property type="term" value="C:membrane"/>
    <property type="evidence" value="ECO:0007669"/>
    <property type="project" value="TreeGrafter"/>
</dbReference>
<dbReference type="InParanoid" id="A0A0D0DNT7"/>
<keyword evidence="1" id="KW-0547">Nucleotide-binding</keyword>
<dbReference type="EMBL" id="KN824829">
    <property type="protein sequence ID" value="KIL00658.1"/>
    <property type="molecule type" value="Genomic_DNA"/>
</dbReference>
<evidence type="ECO:0000256" key="1">
    <source>
        <dbReference type="ARBA" id="ARBA00022741"/>
    </source>
</evidence>
<name>A0A0D0DNT7_9AGAM</name>
<dbReference type="GO" id="GO:0005524">
    <property type="term" value="F:ATP binding"/>
    <property type="evidence" value="ECO:0007669"/>
    <property type="project" value="UniProtKB-KW"/>
</dbReference>
<dbReference type="InterPro" id="IPR042099">
    <property type="entry name" value="ANL_N_sf"/>
</dbReference>
<evidence type="ECO:0000259" key="3">
    <source>
        <dbReference type="Pfam" id="PF00501"/>
    </source>
</evidence>
<keyword evidence="5" id="KW-1185">Reference proteome</keyword>
<dbReference type="PANTHER" id="PTHR43272:SF33">
    <property type="entry name" value="AMP-BINDING DOMAIN-CONTAINING PROTEIN-RELATED"/>
    <property type="match status" value="1"/>
</dbReference>
<dbReference type="Pfam" id="PF00501">
    <property type="entry name" value="AMP-binding"/>
    <property type="match status" value="1"/>
</dbReference>
<gene>
    <name evidence="4" type="ORF">PAXRUDRAFT_821456</name>
</gene>
<reference evidence="4 5" key="1">
    <citation type="submission" date="2014-04" db="EMBL/GenBank/DDBJ databases">
        <authorList>
            <consortium name="DOE Joint Genome Institute"/>
            <person name="Kuo A."/>
            <person name="Kohler A."/>
            <person name="Jargeat P."/>
            <person name="Nagy L.G."/>
            <person name="Floudas D."/>
            <person name="Copeland A."/>
            <person name="Barry K.W."/>
            <person name="Cichocki N."/>
            <person name="Veneault-Fourrey C."/>
            <person name="LaButti K."/>
            <person name="Lindquist E.A."/>
            <person name="Lipzen A."/>
            <person name="Lundell T."/>
            <person name="Morin E."/>
            <person name="Murat C."/>
            <person name="Sun H."/>
            <person name="Tunlid A."/>
            <person name="Henrissat B."/>
            <person name="Grigoriev I.V."/>
            <person name="Hibbett D.S."/>
            <person name="Martin F."/>
            <person name="Nordberg H.P."/>
            <person name="Cantor M.N."/>
            <person name="Hua S.X."/>
        </authorList>
    </citation>
    <scope>NUCLEOTIDE SEQUENCE [LARGE SCALE GENOMIC DNA]</scope>
    <source>
        <strain evidence="4 5">Ve08.2h10</strain>
    </source>
</reference>
<sequence length="684" mass="75959">MLRTLIPLPEKFDYANQSVVVPGTKRPHQTAHYRNAVFGLIDVNTPGIFKTLPEVFDTGYNMSPDARLLGHRPVVSTEPLKFGPYTWQTYREVDLRRRRIGSALHSLFQRGHIKADGLETVGIWSQNRPEWQLVEFALHAYGKVGVSLYDTLGRDSVEYIINHAQLGIIFTTADHIPALLKMSSKIPVLKMIVSFDPLNKQARDALFSWGETVNVQLKELSEIESYGEANLIDPLPASVDQIASLCYTSGTTGHPKGAVLTHGNLATSVYSNLFCLEYPPNFRLMSYLPLAHIYERVVELTTLAVGGCIGFFTGDPLRLLEDAQYLKPHFFPSVPRVLNRVYQSAMAAGDVPGVKGALFRMAVQTKLDQLHATGINTHPIWDRLVFRKIRAVLGGDLMLVSTGSAPISPEVIDFLKIAFCCEVTEGYGMTENCGTCAHTFKGDPSCGGTIGPPQPVNELKLVDVPSMNYTSEDKPNPRGELCVRGSNCFTSYHKDEKNTTETMKDGWVHTGDVAEVDSYGRFKIIDRVKNIMKLAQGEYVALEQVENMYSACPIVQQIYVHGDSLQSYLLAVVIPDPVVLAPLASAIIGNNITPENTEALKEAVKDPRVVQEVLNRLTKEAKRNQLAGFEFVKRIHLSMNAFNIEENTLTPTLKLRRKDAYAKFKTELDALYALGEPNGETSKL</sequence>
<organism evidence="4 5">
    <name type="scientific">Paxillus rubicundulus Ve08.2h10</name>
    <dbReference type="NCBI Taxonomy" id="930991"/>
    <lineage>
        <taxon>Eukaryota</taxon>
        <taxon>Fungi</taxon>
        <taxon>Dikarya</taxon>
        <taxon>Basidiomycota</taxon>
        <taxon>Agaricomycotina</taxon>
        <taxon>Agaricomycetes</taxon>
        <taxon>Agaricomycetidae</taxon>
        <taxon>Boletales</taxon>
        <taxon>Paxilineae</taxon>
        <taxon>Paxillaceae</taxon>
        <taxon>Paxillus</taxon>
    </lineage>
</organism>
<dbReference type="InterPro" id="IPR020845">
    <property type="entry name" value="AMP-binding_CS"/>
</dbReference>
<evidence type="ECO:0000256" key="2">
    <source>
        <dbReference type="ARBA" id="ARBA00022840"/>
    </source>
</evidence>
<dbReference type="PROSITE" id="PS00455">
    <property type="entry name" value="AMP_BINDING"/>
    <property type="match status" value="1"/>
</dbReference>
<feature type="domain" description="AMP-dependent synthetase/ligase" evidence="3">
    <location>
        <begin position="83"/>
        <end position="492"/>
    </location>
</feature>
<dbReference type="AlphaFoldDB" id="A0A0D0DNT7"/>
<dbReference type="STRING" id="930991.A0A0D0DNT7"/>
<protein>
    <recommendedName>
        <fullName evidence="3">AMP-dependent synthetase/ligase domain-containing protein</fullName>
    </recommendedName>
</protein>
<accession>A0A0D0DNT7</accession>
<dbReference type="GO" id="GO:0005783">
    <property type="term" value="C:endoplasmic reticulum"/>
    <property type="evidence" value="ECO:0007669"/>
    <property type="project" value="TreeGrafter"/>
</dbReference>
<dbReference type="SUPFAM" id="SSF56801">
    <property type="entry name" value="Acetyl-CoA synthetase-like"/>
    <property type="match status" value="1"/>
</dbReference>
<proteinExistence type="predicted"/>
<reference evidence="5" key="2">
    <citation type="submission" date="2015-01" db="EMBL/GenBank/DDBJ databases">
        <title>Evolutionary Origins and Diversification of the Mycorrhizal Mutualists.</title>
        <authorList>
            <consortium name="DOE Joint Genome Institute"/>
            <consortium name="Mycorrhizal Genomics Consortium"/>
            <person name="Kohler A."/>
            <person name="Kuo A."/>
            <person name="Nagy L.G."/>
            <person name="Floudas D."/>
            <person name="Copeland A."/>
            <person name="Barry K.W."/>
            <person name="Cichocki N."/>
            <person name="Veneault-Fourrey C."/>
            <person name="LaButti K."/>
            <person name="Lindquist E.A."/>
            <person name="Lipzen A."/>
            <person name="Lundell T."/>
            <person name="Morin E."/>
            <person name="Murat C."/>
            <person name="Riley R."/>
            <person name="Ohm R."/>
            <person name="Sun H."/>
            <person name="Tunlid A."/>
            <person name="Henrissat B."/>
            <person name="Grigoriev I.V."/>
            <person name="Hibbett D.S."/>
            <person name="Martin F."/>
        </authorList>
    </citation>
    <scope>NUCLEOTIDE SEQUENCE [LARGE SCALE GENOMIC DNA]</scope>
    <source>
        <strain evidence="5">Ve08.2h10</strain>
    </source>
</reference>
<dbReference type="InterPro" id="IPR000873">
    <property type="entry name" value="AMP-dep_synth/lig_dom"/>
</dbReference>
<evidence type="ECO:0000313" key="5">
    <source>
        <dbReference type="Proteomes" id="UP000054538"/>
    </source>
</evidence>
<dbReference type="GO" id="GO:0004467">
    <property type="term" value="F:long-chain fatty acid-CoA ligase activity"/>
    <property type="evidence" value="ECO:0007669"/>
    <property type="project" value="TreeGrafter"/>
</dbReference>
<dbReference type="Gene3D" id="3.40.50.12780">
    <property type="entry name" value="N-terminal domain of ligase-like"/>
    <property type="match status" value="1"/>
</dbReference>
<dbReference type="HOGENOM" id="CLU_000022_45_4_1"/>